<organism evidence="1 2">
    <name type="scientific">Anaerostipes hadrus</name>
    <dbReference type="NCBI Taxonomy" id="649756"/>
    <lineage>
        <taxon>Bacteria</taxon>
        <taxon>Bacillati</taxon>
        <taxon>Bacillota</taxon>
        <taxon>Clostridia</taxon>
        <taxon>Lachnospirales</taxon>
        <taxon>Lachnospiraceae</taxon>
        <taxon>Anaerostipes</taxon>
    </lineage>
</organism>
<evidence type="ECO:0000313" key="1">
    <source>
        <dbReference type="EMBL" id="CUQ07843.1"/>
    </source>
</evidence>
<reference evidence="1 2" key="1">
    <citation type="submission" date="2015-09" db="EMBL/GenBank/DDBJ databases">
        <authorList>
            <consortium name="Pathogen Informatics"/>
        </authorList>
    </citation>
    <scope>NUCLEOTIDE SEQUENCE [LARGE SCALE GENOMIC DNA]</scope>
    <source>
        <strain evidence="1 2">2789STDY5834908</strain>
    </source>
</reference>
<dbReference type="Proteomes" id="UP000095564">
    <property type="component" value="Unassembled WGS sequence"/>
</dbReference>
<dbReference type="EMBL" id="CZAU01000039">
    <property type="protein sequence ID" value="CUQ07843.1"/>
    <property type="molecule type" value="Genomic_DNA"/>
</dbReference>
<sequence length="46" mass="5548">MKKKKVVRMLKEMQKTVYNSDMFEKAGPQQKCNVIKLRKTEIKDKF</sequence>
<proteinExistence type="predicted"/>
<dbReference type="RefSeq" id="WP_155512811.1">
    <property type="nucleotide sequence ID" value="NZ_CZAU01000039.1"/>
</dbReference>
<name>A0A174TCY1_ANAHA</name>
<evidence type="ECO:0000313" key="2">
    <source>
        <dbReference type="Proteomes" id="UP000095564"/>
    </source>
</evidence>
<protein>
    <submittedName>
        <fullName evidence="1">Uncharacterized protein</fullName>
    </submittedName>
</protein>
<dbReference type="AlphaFoldDB" id="A0A174TCY1"/>
<gene>
    <name evidence="1" type="ORF">ERS852520_02995</name>
</gene>
<accession>A0A174TCY1</accession>